<protein>
    <submittedName>
        <fullName evidence="3">Uncharacterized protein</fullName>
    </submittedName>
</protein>
<evidence type="ECO:0000313" key="4">
    <source>
        <dbReference type="Proteomes" id="UP001286313"/>
    </source>
</evidence>
<proteinExistence type="predicted"/>
<accession>A0AAE1FV45</accession>
<dbReference type="AlphaFoldDB" id="A0AAE1FV45"/>
<name>A0AAE1FV45_PETCI</name>
<evidence type="ECO:0000313" key="3">
    <source>
        <dbReference type="EMBL" id="KAK3880175.1"/>
    </source>
</evidence>
<comment type="caution">
    <text evidence="3">The sequence shown here is derived from an EMBL/GenBank/DDBJ whole genome shotgun (WGS) entry which is preliminary data.</text>
</comment>
<keyword evidence="4" id="KW-1185">Reference proteome</keyword>
<feature type="region of interest" description="Disordered" evidence="2">
    <location>
        <begin position="195"/>
        <end position="219"/>
    </location>
</feature>
<evidence type="ECO:0000256" key="2">
    <source>
        <dbReference type="SAM" id="MobiDB-lite"/>
    </source>
</evidence>
<dbReference type="Proteomes" id="UP001286313">
    <property type="component" value="Unassembled WGS sequence"/>
</dbReference>
<sequence length="336" mass="38531">MGWEQVTVGSPDSLRRWCWYAGVGGAYTWAKKEHTIYNRELRKTGGGDPPPPESEDTKFIMDFIKDEFKVPESEFDCDNVKPAIIQQDQQESQDTPLCTIFVGKDDFIDADLLDATGLPNQQGPHSKAANNSAVLATFEEPTVRYNQERHTPNGAGAFGNISGTGGISRASTSKGTGSILSPKENMNRDFIPVRGSTSKAVHRDFSPLGSHKRPEKRRKRQLKFANENMQENSEPLGSHVREDTKIILSDLLIQEARKRVEHFKNLSQEDEERRSSFREKEELEKNILEERRAREELEKNILEEKLASFREKEELEKNCLKLKMQMMRRQMDRFEI</sequence>
<feature type="compositionally biased region" description="Basic residues" evidence="2">
    <location>
        <begin position="210"/>
        <end position="219"/>
    </location>
</feature>
<evidence type="ECO:0000256" key="1">
    <source>
        <dbReference type="SAM" id="Coils"/>
    </source>
</evidence>
<feature type="coiled-coil region" evidence="1">
    <location>
        <begin position="253"/>
        <end position="330"/>
    </location>
</feature>
<reference evidence="3" key="1">
    <citation type="submission" date="2023-10" db="EMBL/GenBank/DDBJ databases">
        <title>Genome assemblies of two species of porcelain crab, Petrolisthes cinctipes and Petrolisthes manimaculis (Anomura: Porcellanidae).</title>
        <authorList>
            <person name="Angst P."/>
        </authorList>
    </citation>
    <scope>NUCLEOTIDE SEQUENCE</scope>
    <source>
        <strain evidence="3">PB745_01</strain>
        <tissue evidence="3">Gill</tissue>
    </source>
</reference>
<organism evidence="3 4">
    <name type="scientific">Petrolisthes cinctipes</name>
    <name type="common">Flat porcelain crab</name>
    <dbReference type="NCBI Taxonomy" id="88211"/>
    <lineage>
        <taxon>Eukaryota</taxon>
        <taxon>Metazoa</taxon>
        <taxon>Ecdysozoa</taxon>
        <taxon>Arthropoda</taxon>
        <taxon>Crustacea</taxon>
        <taxon>Multicrustacea</taxon>
        <taxon>Malacostraca</taxon>
        <taxon>Eumalacostraca</taxon>
        <taxon>Eucarida</taxon>
        <taxon>Decapoda</taxon>
        <taxon>Pleocyemata</taxon>
        <taxon>Anomura</taxon>
        <taxon>Galatheoidea</taxon>
        <taxon>Porcellanidae</taxon>
        <taxon>Petrolisthes</taxon>
    </lineage>
</organism>
<keyword evidence="1" id="KW-0175">Coiled coil</keyword>
<gene>
    <name evidence="3" type="ORF">Pcinc_015306</name>
</gene>
<dbReference type="EMBL" id="JAWQEG010001349">
    <property type="protein sequence ID" value="KAK3880175.1"/>
    <property type="molecule type" value="Genomic_DNA"/>
</dbReference>